<gene>
    <name evidence="9" type="ORF">COCSUDRAFT_63456</name>
</gene>
<dbReference type="PANTHER" id="PTHR24166:SF48">
    <property type="entry name" value="PROTEIN VAPYRIN"/>
    <property type="match status" value="1"/>
</dbReference>
<dbReference type="InterPro" id="IPR036770">
    <property type="entry name" value="Ankyrin_rpt-contain_sf"/>
</dbReference>
<dbReference type="InterPro" id="IPR050889">
    <property type="entry name" value="Dendritic_Spine_Reg/Scaffold"/>
</dbReference>
<dbReference type="Gene3D" id="6.10.140.2220">
    <property type="match status" value="1"/>
</dbReference>
<evidence type="ECO:0000256" key="5">
    <source>
        <dbReference type="ARBA" id="ARBA00023043"/>
    </source>
</evidence>
<evidence type="ECO:0000259" key="8">
    <source>
        <dbReference type="PROSITE" id="PS50865"/>
    </source>
</evidence>
<dbReference type="OrthoDB" id="515684at2759"/>
<dbReference type="Gene3D" id="1.25.40.20">
    <property type="entry name" value="Ankyrin repeat-containing domain"/>
    <property type="match status" value="2"/>
</dbReference>
<keyword evidence="3 7" id="KW-0863">Zinc-finger</keyword>
<sequence length="717" mass="78618">MAIAKGVDMDSSKAKENHDTNLQEDLIKTASLKEAELHAELLDLRRTLESLTAVIAAMALKDHAVLKQQETKQGAELKSADLRLDHLGTEIAALKHQLSEVMQLPKPHSQAAATEQALIARKPIPGYRCISCNHPVADLEALPRIALPSNIMKSAGQCRGVNTCKEKYVAEKQRNAVTGDRSPGYSPKKALAGHKEMVRFLVEGGHLPVDVRATVTNATPLMVAVTRICVTPGGLSGPPLHACGNPIMQDNVCESSCEKMLPIAYLLLELGADPSVVDSLGACLLATAAEAGMYGMWDYLVEIVQIADRCPVYAGHLLYGAASNCVRTGDPRELQQVLEYLKKRYAGREKQFQEEIAAPIKRRRSEAVDNRLRVMPGDGFMQTHALCSFSPELCGRFDFCALGKPVSPIVLLAAGGVPGNLKKLLLALRERHENGRSNTDISSLINTPDPFGRLPLIEAIARNRVDETNSLLEFGADIGLMDGMGRSAMHELARHCKDDAPSLAEVCFKYLAQLEPSRRLEVLKRTAFDSINKYTPPLRTLGQMINAHGTWPLVPRMVELDLDVHGGMDVHHVPYPVNRCCMNAITAAVDYPRLQEGPGLSPGKKSHVPEEGQLECVLILLRAKAAITETQLHKLLCLIYNAQSSKVAAQQLWTLLHRRAAVCAGCRMCGLWRSCAHCKAVFYCSRICQTKHWPQHRSSCDQLAQEMHADADRTAVL</sequence>
<evidence type="ECO:0000256" key="2">
    <source>
        <dbReference type="ARBA" id="ARBA00022737"/>
    </source>
</evidence>
<proteinExistence type="predicted"/>
<dbReference type="SUPFAM" id="SSF144232">
    <property type="entry name" value="HIT/MYND zinc finger-like"/>
    <property type="match status" value="1"/>
</dbReference>
<dbReference type="PANTHER" id="PTHR24166">
    <property type="entry name" value="ROLLING PEBBLES, ISOFORM B"/>
    <property type="match status" value="1"/>
</dbReference>
<comment type="caution">
    <text evidence="9">The sequence shown here is derived from an EMBL/GenBank/DDBJ whole genome shotgun (WGS) entry which is preliminary data.</text>
</comment>
<dbReference type="SUPFAM" id="SSF48403">
    <property type="entry name" value="Ankyrin repeat"/>
    <property type="match status" value="1"/>
</dbReference>
<dbReference type="AlphaFoldDB" id="I0YXF8"/>
<dbReference type="PROSITE" id="PS50865">
    <property type="entry name" value="ZF_MYND_2"/>
    <property type="match status" value="1"/>
</dbReference>
<keyword evidence="10" id="KW-1185">Reference proteome</keyword>
<dbReference type="PROSITE" id="PS50088">
    <property type="entry name" value="ANK_REPEAT"/>
    <property type="match status" value="1"/>
</dbReference>
<keyword evidence="2" id="KW-0677">Repeat</keyword>
<evidence type="ECO:0000313" key="9">
    <source>
        <dbReference type="EMBL" id="EIE23077.1"/>
    </source>
</evidence>
<accession>I0YXF8</accession>
<evidence type="ECO:0000256" key="4">
    <source>
        <dbReference type="ARBA" id="ARBA00022833"/>
    </source>
</evidence>
<evidence type="ECO:0000256" key="6">
    <source>
        <dbReference type="PROSITE-ProRule" id="PRU00023"/>
    </source>
</evidence>
<evidence type="ECO:0000313" key="10">
    <source>
        <dbReference type="Proteomes" id="UP000007264"/>
    </source>
</evidence>
<evidence type="ECO:0000256" key="7">
    <source>
        <dbReference type="PROSITE-ProRule" id="PRU00134"/>
    </source>
</evidence>
<dbReference type="KEGG" id="csl:COCSUDRAFT_63456"/>
<dbReference type="InterPro" id="IPR002893">
    <property type="entry name" value="Znf_MYND"/>
</dbReference>
<keyword evidence="5 6" id="KW-0040">ANK repeat</keyword>
<dbReference type="InterPro" id="IPR002110">
    <property type="entry name" value="Ankyrin_rpt"/>
</dbReference>
<name>I0YXF8_COCSC</name>
<organism evidence="9 10">
    <name type="scientific">Coccomyxa subellipsoidea (strain C-169)</name>
    <name type="common">Green microalga</name>
    <dbReference type="NCBI Taxonomy" id="574566"/>
    <lineage>
        <taxon>Eukaryota</taxon>
        <taxon>Viridiplantae</taxon>
        <taxon>Chlorophyta</taxon>
        <taxon>core chlorophytes</taxon>
        <taxon>Trebouxiophyceae</taxon>
        <taxon>Trebouxiophyceae incertae sedis</taxon>
        <taxon>Coccomyxaceae</taxon>
        <taxon>Coccomyxa</taxon>
        <taxon>Coccomyxa subellipsoidea</taxon>
    </lineage>
</organism>
<evidence type="ECO:0000256" key="3">
    <source>
        <dbReference type="ARBA" id="ARBA00022771"/>
    </source>
</evidence>
<dbReference type="Proteomes" id="UP000007264">
    <property type="component" value="Unassembled WGS sequence"/>
</dbReference>
<dbReference type="EMBL" id="AGSI01000008">
    <property type="protein sequence ID" value="EIE23077.1"/>
    <property type="molecule type" value="Genomic_DNA"/>
</dbReference>
<feature type="domain" description="MYND-type" evidence="8">
    <location>
        <begin position="666"/>
        <end position="700"/>
    </location>
</feature>
<evidence type="ECO:0000256" key="1">
    <source>
        <dbReference type="ARBA" id="ARBA00022723"/>
    </source>
</evidence>
<reference evidence="9 10" key="1">
    <citation type="journal article" date="2012" name="Genome Biol.">
        <title>The genome of the polar eukaryotic microalga coccomyxa subellipsoidea reveals traits of cold adaptation.</title>
        <authorList>
            <person name="Blanc G."/>
            <person name="Agarkova I."/>
            <person name="Grimwood J."/>
            <person name="Kuo A."/>
            <person name="Brueggeman A."/>
            <person name="Dunigan D."/>
            <person name="Gurnon J."/>
            <person name="Ladunga I."/>
            <person name="Lindquist E."/>
            <person name="Lucas S."/>
            <person name="Pangilinan J."/>
            <person name="Proschold T."/>
            <person name="Salamov A."/>
            <person name="Schmutz J."/>
            <person name="Weeks D."/>
            <person name="Yamada T."/>
            <person name="Claverie J.M."/>
            <person name="Grigoriev I."/>
            <person name="Van Etten J."/>
            <person name="Lomsadze A."/>
            <person name="Borodovsky M."/>
        </authorList>
    </citation>
    <scope>NUCLEOTIDE SEQUENCE [LARGE SCALE GENOMIC DNA]</scope>
    <source>
        <strain evidence="9 10">C-169</strain>
    </source>
</reference>
<dbReference type="GO" id="GO:0008270">
    <property type="term" value="F:zinc ion binding"/>
    <property type="evidence" value="ECO:0007669"/>
    <property type="project" value="UniProtKB-KW"/>
</dbReference>
<dbReference type="GeneID" id="17041065"/>
<feature type="repeat" description="ANK" evidence="6">
    <location>
        <begin position="451"/>
        <end position="483"/>
    </location>
</feature>
<keyword evidence="1" id="KW-0479">Metal-binding</keyword>
<dbReference type="RefSeq" id="XP_005647621.1">
    <property type="nucleotide sequence ID" value="XM_005647564.1"/>
</dbReference>
<dbReference type="Pfam" id="PF01753">
    <property type="entry name" value="zf-MYND"/>
    <property type="match status" value="1"/>
</dbReference>
<keyword evidence="4" id="KW-0862">Zinc</keyword>
<protein>
    <submittedName>
        <fullName evidence="9">Ankyrin</fullName>
    </submittedName>
</protein>